<dbReference type="CDD" id="cd15535">
    <property type="entry name" value="PHD1_Rco1"/>
    <property type="match status" value="1"/>
</dbReference>
<keyword evidence="3" id="KW-0862">Zinc</keyword>
<proteinExistence type="predicted"/>
<feature type="compositionally biased region" description="Basic residues" evidence="5">
    <location>
        <begin position="179"/>
        <end position="192"/>
    </location>
</feature>
<evidence type="ECO:0000313" key="8">
    <source>
        <dbReference type="Proteomes" id="UP000308197"/>
    </source>
</evidence>
<dbReference type="SUPFAM" id="SSF57903">
    <property type="entry name" value="FYVE/PHD zinc finger"/>
    <property type="match status" value="2"/>
</dbReference>
<feature type="compositionally biased region" description="Polar residues" evidence="5">
    <location>
        <begin position="852"/>
        <end position="861"/>
    </location>
</feature>
<dbReference type="Pfam" id="PF00628">
    <property type="entry name" value="PHD"/>
    <property type="match status" value="2"/>
</dbReference>
<feature type="compositionally biased region" description="Basic and acidic residues" evidence="5">
    <location>
        <begin position="193"/>
        <end position="204"/>
    </location>
</feature>
<feature type="domain" description="PHD-type" evidence="6">
    <location>
        <begin position="221"/>
        <end position="272"/>
    </location>
</feature>
<evidence type="ECO:0000256" key="4">
    <source>
        <dbReference type="PROSITE-ProRule" id="PRU00146"/>
    </source>
</evidence>
<feature type="compositionally biased region" description="Low complexity" evidence="5">
    <location>
        <begin position="632"/>
        <end position="642"/>
    </location>
</feature>
<feature type="compositionally biased region" description="Basic and acidic residues" evidence="5">
    <location>
        <begin position="739"/>
        <end position="749"/>
    </location>
</feature>
<feature type="compositionally biased region" description="Polar residues" evidence="5">
    <location>
        <begin position="713"/>
        <end position="726"/>
    </location>
</feature>
<dbReference type="GO" id="GO:0008270">
    <property type="term" value="F:zinc ion binding"/>
    <property type="evidence" value="ECO:0007669"/>
    <property type="project" value="UniProtKB-KW"/>
</dbReference>
<dbReference type="Gene3D" id="3.30.40.10">
    <property type="entry name" value="Zinc/RING finger domain, C3HC4 (zinc finger)"/>
    <property type="match status" value="2"/>
</dbReference>
<dbReference type="InParanoid" id="A0A5C3PJE2"/>
<dbReference type="InterPro" id="IPR013083">
    <property type="entry name" value="Znf_RING/FYVE/PHD"/>
</dbReference>
<evidence type="ECO:0000313" key="7">
    <source>
        <dbReference type="EMBL" id="TFK86063.1"/>
    </source>
</evidence>
<feature type="region of interest" description="Disordered" evidence="5">
    <location>
        <begin position="84"/>
        <end position="121"/>
    </location>
</feature>
<dbReference type="EMBL" id="ML211218">
    <property type="protein sequence ID" value="TFK86063.1"/>
    <property type="molecule type" value="Genomic_DNA"/>
</dbReference>
<feature type="region of interest" description="Disordered" evidence="5">
    <location>
        <begin position="159"/>
        <end position="204"/>
    </location>
</feature>
<dbReference type="InterPro" id="IPR001965">
    <property type="entry name" value="Znf_PHD"/>
</dbReference>
<dbReference type="InterPro" id="IPR019787">
    <property type="entry name" value="Znf_PHD-finger"/>
</dbReference>
<dbReference type="PROSITE" id="PS50016">
    <property type="entry name" value="ZF_PHD_2"/>
    <property type="match status" value="1"/>
</dbReference>
<evidence type="ECO:0000256" key="1">
    <source>
        <dbReference type="ARBA" id="ARBA00022723"/>
    </source>
</evidence>
<dbReference type="InterPro" id="IPR052819">
    <property type="entry name" value="Chromatin_regulatory_protein"/>
</dbReference>
<feature type="compositionally biased region" description="Polar residues" evidence="5">
    <location>
        <begin position="106"/>
        <end position="121"/>
    </location>
</feature>
<dbReference type="Proteomes" id="UP000308197">
    <property type="component" value="Unassembled WGS sequence"/>
</dbReference>
<evidence type="ECO:0000256" key="5">
    <source>
        <dbReference type="SAM" id="MobiDB-lite"/>
    </source>
</evidence>
<dbReference type="GO" id="GO:0032221">
    <property type="term" value="C:Rpd3S complex"/>
    <property type="evidence" value="ECO:0007669"/>
    <property type="project" value="TreeGrafter"/>
</dbReference>
<dbReference type="PANTHER" id="PTHR47636">
    <property type="entry name" value="TRANSCRIPTIONAL REGULATORY PROTEIN RCO1"/>
    <property type="match status" value="1"/>
</dbReference>
<keyword evidence="2 4" id="KW-0863">Zinc-finger</keyword>
<name>A0A5C3PJE2_9APHY</name>
<gene>
    <name evidence="7" type="ORF">K466DRAFT_576588</name>
</gene>
<dbReference type="PROSITE" id="PS01359">
    <property type="entry name" value="ZF_PHD_1"/>
    <property type="match status" value="1"/>
</dbReference>
<dbReference type="PANTHER" id="PTHR47636:SF1">
    <property type="entry name" value="TRANSCRIPTIONAL REGULATORY PROTEIN RCO1"/>
    <property type="match status" value="1"/>
</dbReference>
<feature type="compositionally biased region" description="Basic residues" evidence="5">
    <location>
        <begin position="727"/>
        <end position="738"/>
    </location>
</feature>
<dbReference type="CDD" id="cd15534">
    <property type="entry name" value="PHD2_PHF12_Rco1"/>
    <property type="match status" value="1"/>
</dbReference>
<sequence length="887" mass="95808">MASVEGVPAYLHPGASVSQPPHLEGDPSLATEILPGPPSLATIQQAASGIPKKDNKKPTVTYSYLPTSDPGTTYTTHFALGSISAAPTDMDGTRRKRARLDKGAESTRSQRASARSLAVVSTPSDPIIIPEATASSSHALSDFDPALLPLDSDDAMVSRATSLHEEDTPPEVAESSTRPRGRPSKDKRKGKGKEREREPAVKVKEEPGVVSLDNVPSLSNEDHCSACRSLGALVYCDGCPRAFHWLCLDPPMEASDLPEGESRWFCPACVLEQRPSPKPPTSLKFMAPLVHELANKIPTEYQLPQDIRSFFKDVGTGPRGTYQDMSEVKQPRFNRHGQLEDRDPYRLKDRNGDPMLCFRCGTSALPPGMAADSPTVKRARRSASTNVNNYETGRAIISCDYCHLHWHLDCLDPPLSVMPPWSKKWMCPNHAERVLQPKRRIPRANATPIDITKPRQWNNGNIEVVQADTAPSPARVPDKLNVDEVLINGRRYRVPERIITLDFWDKIARNRRGESASEMEYQVSSLLSSPLTSLSSLADDQESITPLSIDTVSRTQDDVNIAQMLCDMQLHGSSSSAVHTADRAKFHTNGAQKAKAKTVKIEPQEGTLLLKGKKGIATSGSISAETSRPRRAAASHAVSSRARSSRRSGRSGDEDVPMDVDFELPPLVISSGKRPDARRKAARPPEPVTSVSQTSVSIANGVHLTTAEGDKTPTGQDATESLSISSRSKRTRQPARGKTRAEPTIKPDPDQMDTELSILAPPPPKASSSKKKKANGTSARHRKPITPPTTNGSAPNPTPTLKIRLPRIGAFTSPSIVNAPSTATDASKASPTKATPSASTVAGSRPRRSLRRQTSVPTPLNSASVSEAGSSSRVNDVGLSASPIESF</sequence>
<dbReference type="GO" id="GO:0006357">
    <property type="term" value="P:regulation of transcription by RNA polymerase II"/>
    <property type="evidence" value="ECO:0007669"/>
    <property type="project" value="TreeGrafter"/>
</dbReference>
<evidence type="ECO:0000256" key="2">
    <source>
        <dbReference type="ARBA" id="ARBA00022771"/>
    </source>
</evidence>
<feature type="region of interest" description="Disordered" evidence="5">
    <location>
        <begin position="620"/>
        <end position="887"/>
    </location>
</feature>
<dbReference type="SMART" id="SM00249">
    <property type="entry name" value="PHD"/>
    <property type="match status" value="2"/>
</dbReference>
<feature type="region of interest" description="Disordered" evidence="5">
    <location>
        <begin position="1"/>
        <end position="36"/>
    </location>
</feature>
<reference evidence="7 8" key="1">
    <citation type="journal article" date="2019" name="Nat. Ecol. Evol.">
        <title>Megaphylogeny resolves global patterns of mushroom evolution.</title>
        <authorList>
            <person name="Varga T."/>
            <person name="Krizsan K."/>
            <person name="Foldi C."/>
            <person name="Dima B."/>
            <person name="Sanchez-Garcia M."/>
            <person name="Sanchez-Ramirez S."/>
            <person name="Szollosi G.J."/>
            <person name="Szarkandi J.G."/>
            <person name="Papp V."/>
            <person name="Albert L."/>
            <person name="Andreopoulos W."/>
            <person name="Angelini C."/>
            <person name="Antonin V."/>
            <person name="Barry K.W."/>
            <person name="Bougher N.L."/>
            <person name="Buchanan P."/>
            <person name="Buyck B."/>
            <person name="Bense V."/>
            <person name="Catcheside P."/>
            <person name="Chovatia M."/>
            <person name="Cooper J."/>
            <person name="Damon W."/>
            <person name="Desjardin D."/>
            <person name="Finy P."/>
            <person name="Geml J."/>
            <person name="Haridas S."/>
            <person name="Hughes K."/>
            <person name="Justo A."/>
            <person name="Karasinski D."/>
            <person name="Kautmanova I."/>
            <person name="Kiss B."/>
            <person name="Kocsube S."/>
            <person name="Kotiranta H."/>
            <person name="LaButti K.M."/>
            <person name="Lechner B.E."/>
            <person name="Liimatainen K."/>
            <person name="Lipzen A."/>
            <person name="Lukacs Z."/>
            <person name="Mihaltcheva S."/>
            <person name="Morgado L.N."/>
            <person name="Niskanen T."/>
            <person name="Noordeloos M.E."/>
            <person name="Ohm R.A."/>
            <person name="Ortiz-Santana B."/>
            <person name="Ovrebo C."/>
            <person name="Racz N."/>
            <person name="Riley R."/>
            <person name="Savchenko A."/>
            <person name="Shiryaev A."/>
            <person name="Soop K."/>
            <person name="Spirin V."/>
            <person name="Szebenyi C."/>
            <person name="Tomsovsky M."/>
            <person name="Tulloss R.E."/>
            <person name="Uehling J."/>
            <person name="Grigoriev I.V."/>
            <person name="Vagvolgyi C."/>
            <person name="Papp T."/>
            <person name="Martin F.M."/>
            <person name="Miettinen O."/>
            <person name="Hibbett D.S."/>
            <person name="Nagy L.G."/>
        </authorList>
    </citation>
    <scope>NUCLEOTIDE SEQUENCE [LARGE SCALE GENOMIC DNA]</scope>
    <source>
        <strain evidence="7 8">HHB13444</strain>
    </source>
</reference>
<evidence type="ECO:0000256" key="3">
    <source>
        <dbReference type="ARBA" id="ARBA00022833"/>
    </source>
</evidence>
<organism evidence="7 8">
    <name type="scientific">Polyporus arcularius HHB13444</name>
    <dbReference type="NCBI Taxonomy" id="1314778"/>
    <lineage>
        <taxon>Eukaryota</taxon>
        <taxon>Fungi</taxon>
        <taxon>Dikarya</taxon>
        <taxon>Basidiomycota</taxon>
        <taxon>Agaricomycotina</taxon>
        <taxon>Agaricomycetes</taxon>
        <taxon>Polyporales</taxon>
        <taxon>Polyporaceae</taxon>
        <taxon>Polyporus</taxon>
    </lineage>
</organism>
<dbReference type="STRING" id="1314778.A0A5C3PJE2"/>
<accession>A0A5C3PJE2</accession>
<feature type="compositionally biased region" description="Low complexity" evidence="5">
    <location>
        <begin position="862"/>
        <end position="872"/>
    </location>
</feature>
<evidence type="ECO:0000259" key="6">
    <source>
        <dbReference type="PROSITE" id="PS50016"/>
    </source>
</evidence>
<protein>
    <recommendedName>
        <fullName evidence="6">PHD-type domain-containing protein</fullName>
    </recommendedName>
</protein>
<feature type="compositionally biased region" description="Polar residues" evidence="5">
    <location>
        <begin position="689"/>
        <end position="698"/>
    </location>
</feature>
<feature type="compositionally biased region" description="Basic residues" evidence="5">
    <location>
        <begin position="768"/>
        <end position="784"/>
    </location>
</feature>
<keyword evidence="8" id="KW-1185">Reference proteome</keyword>
<dbReference type="InterPro" id="IPR011011">
    <property type="entry name" value="Znf_FYVE_PHD"/>
</dbReference>
<feature type="compositionally biased region" description="Polar residues" evidence="5">
    <location>
        <begin position="812"/>
        <end position="842"/>
    </location>
</feature>
<dbReference type="AlphaFoldDB" id="A0A5C3PJE2"/>
<dbReference type="InterPro" id="IPR019786">
    <property type="entry name" value="Zinc_finger_PHD-type_CS"/>
</dbReference>
<keyword evidence="1" id="KW-0479">Metal-binding</keyword>